<dbReference type="EMBL" id="FNCN01000043">
    <property type="protein sequence ID" value="SDI30498.1"/>
    <property type="molecule type" value="Genomic_DNA"/>
</dbReference>
<dbReference type="InterPro" id="IPR025455">
    <property type="entry name" value="DUF4276"/>
</dbReference>
<evidence type="ECO:0008006" key="3">
    <source>
        <dbReference type="Google" id="ProtNLM"/>
    </source>
</evidence>
<accession>A0A1G8JGX0</accession>
<keyword evidence="2" id="KW-1185">Reference proteome</keyword>
<dbReference type="RefSeq" id="WP_093175079.1">
    <property type="nucleotide sequence ID" value="NZ_FNCN01000043.1"/>
</dbReference>
<dbReference type="OrthoDB" id="1491662at2"/>
<reference evidence="1 2" key="1">
    <citation type="submission" date="2016-10" db="EMBL/GenBank/DDBJ databases">
        <authorList>
            <person name="de Groot N.N."/>
        </authorList>
    </citation>
    <scope>NUCLEOTIDE SEQUENCE [LARGE SCALE GENOMIC DNA]</scope>
    <source>
        <strain evidence="1 2">CPCC 201354</strain>
    </source>
</reference>
<dbReference type="STRING" id="504805.SAMN05421505_14322"/>
<proteinExistence type="predicted"/>
<dbReference type="Proteomes" id="UP000198923">
    <property type="component" value="Unassembled WGS sequence"/>
</dbReference>
<sequence>MSEPVVIASIVEGEGEVTALPVLLRRIATELSVWNLALPRPHRVTRSKLLAPGGVENAVLQVSYQVGNVGGVLILIDSDDDCPAELGPTLLERGRSVRADREISVVLAHREFEAWFLAAAASLGGCRGLADPLERPSDPEAIRGAKEWLSARKTDGTSYKPTVDQAGLAAAFDLPAARKSAPSFDKSWRDVERLLVGS</sequence>
<evidence type="ECO:0000313" key="2">
    <source>
        <dbReference type="Proteomes" id="UP000198923"/>
    </source>
</evidence>
<evidence type="ECO:0000313" key="1">
    <source>
        <dbReference type="EMBL" id="SDI30498.1"/>
    </source>
</evidence>
<dbReference type="AlphaFoldDB" id="A0A1G8JGX0"/>
<organism evidence="1 2">
    <name type="scientific">Sinosporangium album</name>
    <dbReference type="NCBI Taxonomy" id="504805"/>
    <lineage>
        <taxon>Bacteria</taxon>
        <taxon>Bacillati</taxon>
        <taxon>Actinomycetota</taxon>
        <taxon>Actinomycetes</taxon>
        <taxon>Streptosporangiales</taxon>
        <taxon>Streptosporangiaceae</taxon>
        <taxon>Sinosporangium</taxon>
    </lineage>
</organism>
<protein>
    <recommendedName>
        <fullName evidence="3">DUF4276 family protein</fullName>
    </recommendedName>
</protein>
<name>A0A1G8JGX0_9ACTN</name>
<gene>
    <name evidence="1" type="ORF">SAMN05421505_14322</name>
</gene>
<dbReference type="Pfam" id="PF14103">
    <property type="entry name" value="DUF4276"/>
    <property type="match status" value="1"/>
</dbReference>